<evidence type="ECO:0000313" key="3">
    <source>
        <dbReference type="Proteomes" id="UP000631114"/>
    </source>
</evidence>
<keyword evidence="3" id="KW-1185">Reference proteome</keyword>
<gene>
    <name evidence="2" type="ORF">IFM89_003807</name>
</gene>
<sequence length="261" mass="28017">MVTDSSSKNPVNTIKFIIRYGGKILPRLTDGKLRYHGGETRVITINRSITVTDLLIKLGEVNGSSVSLRCQLPGEDIDTLISVVSDEDLSCVIEEYDIASQANGSPLNKIRGFLYPPKIVNKISSPPSATSSKANSAAKTYFYYPPIYAPHPRAMPMPRFATPAPVAAAATTPHPRAMPMPRFATPAPVAAAAITPHPRAMPMPRFATPAPVAATATTTAIGYPVSKRETTKACYHQYPGNAMRVSSRLVANGNNSNFYSG</sequence>
<accession>A0A835LHH4</accession>
<dbReference type="PANTHER" id="PTHR31066:SF10">
    <property type="entry name" value="OCTICOSAPEPTIDE_PHOX_BEM1P FAMILY PROTEIN"/>
    <property type="match status" value="1"/>
</dbReference>
<dbReference type="SUPFAM" id="SSF54277">
    <property type="entry name" value="CAD &amp; PB1 domains"/>
    <property type="match status" value="1"/>
</dbReference>
<reference evidence="2 3" key="1">
    <citation type="submission" date="2020-10" db="EMBL/GenBank/DDBJ databases">
        <title>The Coptis chinensis genome and diversification of protoberbering-type alkaloids.</title>
        <authorList>
            <person name="Wang B."/>
            <person name="Shu S."/>
            <person name="Song C."/>
            <person name="Liu Y."/>
        </authorList>
    </citation>
    <scope>NUCLEOTIDE SEQUENCE [LARGE SCALE GENOMIC DNA]</scope>
    <source>
        <strain evidence="2">HL-2020</strain>
        <tissue evidence="2">Leaf</tissue>
    </source>
</reference>
<dbReference type="SMART" id="SM00666">
    <property type="entry name" value="PB1"/>
    <property type="match status" value="1"/>
</dbReference>
<proteinExistence type="predicted"/>
<dbReference type="OrthoDB" id="1914296at2759"/>
<dbReference type="CDD" id="cd06410">
    <property type="entry name" value="PB1_UP2"/>
    <property type="match status" value="1"/>
</dbReference>
<evidence type="ECO:0000313" key="2">
    <source>
        <dbReference type="EMBL" id="KAF9587531.1"/>
    </source>
</evidence>
<organism evidence="2 3">
    <name type="scientific">Coptis chinensis</name>
    <dbReference type="NCBI Taxonomy" id="261450"/>
    <lineage>
        <taxon>Eukaryota</taxon>
        <taxon>Viridiplantae</taxon>
        <taxon>Streptophyta</taxon>
        <taxon>Embryophyta</taxon>
        <taxon>Tracheophyta</taxon>
        <taxon>Spermatophyta</taxon>
        <taxon>Magnoliopsida</taxon>
        <taxon>Ranunculales</taxon>
        <taxon>Ranunculaceae</taxon>
        <taxon>Coptidoideae</taxon>
        <taxon>Coptis</taxon>
    </lineage>
</organism>
<dbReference type="AlphaFoldDB" id="A0A835LHH4"/>
<dbReference type="Pfam" id="PF00564">
    <property type="entry name" value="PB1"/>
    <property type="match status" value="1"/>
</dbReference>
<dbReference type="PANTHER" id="PTHR31066">
    <property type="entry name" value="OS05G0427100 PROTEIN-RELATED"/>
    <property type="match status" value="1"/>
</dbReference>
<dbReference type="EMBL" id="JADFTS010000009">
    <property type="protein sequence ID" value="KAF9587531.1"/>
    <property type="molecule type" value="Genomic_DNA"/>
</dbReference>
<dbReference type="InterPro" id="IPR000270">
    <property type="entry name" value="PB1_dom"/>
</dbReference>
<evidence type="ECO:0000259" key="1">
    <source>
        <dbReference type="SMART" id="SM00666"/>
    </source>
</evidence>
<dbReference type="Proteomes" id="UP000631114">
    <property type="component" value="Unassembled WGS sequence"/>
</dbReference>
<protein>
    <recommendedName>
        <fullName evidence="1">PB1 domain-containing protein</fullName>
    </recommendedName>
</protein>
<comment type="caution">
    <text evidence="2">The sequence shown here is derived from an EMBL/GenBank/DDBJ whole genome shotgun (WGS) entry which is preliminary data.</text>
</comment>
<feature type="domain" description="PB1" evidence="1">
    <location>
        <begin position="28"/>
        <end position="117"/>
    </location>
</feature>
<dbReference type="InterPro" id="IPR053198">
    <property type="entry name" value="Gynoecium_Dev_Regulator"/>
</dbReference>
<dbReference type="Gene3D" id="3.10.20.90">
    <property type="entry name" value="Phosphatidylinositol 3-kinase Catalytic Subunit, Chain A, domain 1"/>
    <property type="match status" value="1"/>
</dbReference>
<name>A0A835LHH4_9MAGN</name>